<reference evidence="4 5" key="1">
    <citation type="submission" date="2018-11" db="EMBL/GenBank/DDBJ databases">
        <authorList>
            <consortium name="Pathogen Informatics"/>
        </authorList>
    </citation>
    <scope>NUCLEOTIDE SEQUENCE [LARGE SCALE GENOMIC DNA]</scope>
</reference>
<keyword evidence="3" id="KW-1133">Transmembrane helix</keyword>
<feature type="compositionally biased region" description="Pro residues" evidence="2">
    <location>
        <begin position="206"/>
        <end position="218"/>
    </location>
</feature>
<dbReference type="EMBL" id="UZAH01032819">
    <property type="protein sequence ID" value="VDP24009.1"/>
    <property type="molecule type" value="Genomic_DNA"/>
</dbReference>
<feature type="compositionally biased region" description="Low complexity" evidence="2">
    <location>
        <begin position="220"/>
        <end position="230"/>
    </location>
</feature>
<evidence type="ECO:0000313" key="5">
    <source>
        <dbReference type="Proteomes" id="UP000050761"/>
    </source>
</evidence>
<feature type="compositionally biased region" description="Low complexity" evidence="2">
    <location>
        <begin position="243"/>
        <end position="264"/>
    </location>
</feature>
<dbReference type="WBParaSite" id="HPBE_0002123801-mRNA-1">
    <property type="protein sequence ID" value="HPBE_0002123801-mRNA-1"/>
    <property type="gene ID" value="HPBE_0002123801"/>
</dbReference>
<keyword evidence="5" id="KW-1185">Reference proteome</keyword>
<feature type="compositionally biased region" description="Low complexity" evidence="2">
    <location>
        <begin position="280"/>
        <end position="297"/>
    </location>
</feature>
<organism evidence="5 6">
    <name type="scientific">Heligmosomoides polygyrus</name>
    <name type="common">Parasitic roundworm</name>
    <dbReference type="NCBI Taxonomy" id="6339"/>
    <lineage>
        <taxon>Eukaryota</taxon>
        <taxon>Metazoa</taxon>
        <taxon>Ecdysozoa</taxon>
        <taxon>Nematoda</taxon>
        <taxon>Chromadorea</taxon>
        <taxon>Rhabditida</taxon>
        <taxon>Rhabditina</taxon>
        <taxon>Rhabditomorpha</taxon>
        <taxon>Strongyloidea</taxon>
        <taxon>Heligmosomidae</taxon>
        <taxon>Heligmosomoides</taxon>
    </lineage>
</organism>
<sequence length="377" mass="38242">MASSPSEASYKDRFLIGAYVTISICLLVALSASVSLFNSASQFHSEVEEDMRKFEVSLLLLLLFCLCFPSIVFQIDTNDLWREMRRNHVRDSTYFLFGRAKRDESYSEAGSSSTTTSSSGCRCAAASAHCPSGPPGPPGRDGLPGFDGVPGLDGGNGPSGHHVNLGEQKVCIKCPAGSPGSPGQMGPPGPTGSAGAPGRPGNAAAPSPPGPAGPPGPQGAPGRPGSQGSPGVAGQSGRRMVNLPGLPGPQGARGPAGAPGLDAAFTPPPRDGPQGPPGTPGKSGSPGVSGAPGPSGVAGVPGVDAAYCPCPKRASSVSQPSAVPPEPQMNIDEEVHSFVAGELKTSTPRVGPTEAEKAALKERVRTMKFDQEHLRTN</sequence>
<dbReference type="PANTHER" id="PTHR24637:SF377">
    <property type="entry name" value="COLLAGEN TYPE IX ALPHA 1 CHAIN"/>
    <property type="match status" value="1"/>
</dbReference>
<feature type="compositionally biased region" description="Pro residues" evidence="2">
    <location>
        <begin position="266"/>
        <end position="279"/>
    </location>
</feature>
<reference evidence="6" key="2">
    <citation type="submission" date="2019-09" db="UniProtKB">
        <authorList>
            <consortium name="WormBaseParasite"/>
        </authorList>
    </citation>
    <scope>IDENTIFICATION</scope>
</reference>
<feature type="compositionally biased region" description="Low complexity" evidence="2">
    <location>
        <begin position="175"/>
        <end position="184"/>
    </location>
</feature>
<dbReference type="Pfam" id="PF01391">
    <property type="entry name" value="Collagen"/>
    <property type="match status" value="1"/>
</dbReference>
<dbReference type="Proteomes" id="UP000050761">
    <property type="component" value="Unassembled WGS sequence"/>
</dbReference>
<keyword evidence="3" id="KW-0472">Membrane</keyword>
<evidence type="ECO:0000256" key="1">
    <source>
        <dbReference type="ARBA" id="ARBA00022737"/>
    </source>
</evidence>
<evidence type="ECO:0000256" key="3">
    <source>
        <dbReference type="SAM" id="Phobius"/>
    </source>
</evidence>
<accession>A0A183GFP8</accession>
<dbReference type="AlphaFoldDB" id="A0A183GFP8"/>
<dbReference type="InterPro" id="IPR008160">
    <property type="entry name" value="Collagen"/>
</dbReference>
<dbReference type="PANTHER" id="PTHR24637">
    <property type="entry name" value="COLLAGEN"/>
    <property type="match status" value="1"/>
</dbReference>
<accession>A0A3P8FL29</accession>
<name>A0A183GFP8_HELPZ</name>
<feature type="compositionally biased region" description="Low complexity" evidence="2">
    <location>
        <begin position="191"/>
        <end position="205"/>
    </location>
</feature>
<gene>
    <name evidence="4" type="ORF">HPBE_LOCUS21237</name>
</gene>
<feature type="region of interest" description="Disordered" evidence="2">
    <location>
        <begin position="127"/>
        <end position="297"/>
    </location>
</feature>
<evidence type="ECO:0000313" key="6">
    <source>
        <dbReference type="WBParaSite" id="HPBE_0002123801-mRNA-1"/>
    </source>
</evidence>
<evidence type="ECO:0000313" key="4">
    <source>
        <dbReference type="EMBL" id="VDP24009.1"/>
    </source>
</evidence>
<evidence type="ECO:0000256" key="2">
    <source>
        <dbReference type="SAM" id="MobiDB-lite"/>
    </source>
</evidence>
<proteinExistence type="predicted"/>
<protein>
    <submittedName>
        <fullName evidence="6">Col_cuticle_N domain-containing protein</fullName>
    </submittedName>
</protein>
<keyword evidence="3" id="KW-0812">Transmembrane</keyword>
<dbReference type="OrthoDB" id="5861930at2759"/>
<feature type="transmembrane region" description="Helical" evidence="3">
    <location>
        <begin position="14"/>
        <end position="36"/>
    </location>
</feature>
<feature type="transmembrane region" description="Helical" evidence="3">
    <location>
        <begin position="56"/>
        <end position="75"/>
    </location>
</feature>
<keyword evidence="1" id="KW-0677">Repeat</keyword>